<evidence type="ECO:0000313" key="1">
    <source>
        <dbReference type="EMBL" id="CAH2350496.1"/>
    </source>
</evidence>
<proteinExistence type="predicted"/>
<reference evidence="1" key="1">
    <citation type="submission" date="2022-03" db="EMBL/GenBank/DDBJ databases">
        <authorList>
            <person name="Legras J.-L."/>
            <person name="Devillers H."/>
            <person name="Grondin C."/>
        </authorList>
    </citation>
    <scope>NUCLEOTIDE SEQUENCE</scope>
    <source>
        <strain evidence="1">CLIB 1423</strain>
    </source>
</reference>
<dbReference type="OrthoDB" id="4017072at2759"/>
<comment type="caution">
    <text evidence="1">The sequence shown here is derived from an EMBL/GenBank/DDBJ whole genome shotgun (WGS) entry which is preliminary data.</text>
</comment>
<accession>A0A9P0QKT8</accession>
<dbReference type="EMBL" id="CAKXYY010000001">
    <property type="protein sequence ID" value="CAH2350496.1"/>
    <property type="molecule type" value="Genomic_DNA"/>
</dbReference>
<dbReference type="Proteomes" id="UP000837801">
    <property type="component" value="Unassembled WGS sequence"/>
</dbReference>
<gene>
    <name evidence="1" type="ORF">CLIB1423_01S11430</name>
</gene>
<dbReference type="AlphaFoldDB" id="A0A9P0QKT8"/>
<organism evidence="1 2">
    <name type="scientific">[Candida] railenensis</name>
    <dbReference type="NCBI Taxonomy" id="45579"/>
    <lineage>
        <taxon>Eukaryota</taxon>
        <taxon>Fungi</taxon>
        <taxon>Dikarya</taxon>
        <taxon>Ascomycota</taxon>
        <taxon>Saccharomycotina</taxon>
        <taxon>Pichiomycetes</taxon>
        <taxon>Debaryomycetaceae</taxon>
        <taxon>Kurtzmaniella</taxon>
    </lineage>
</organism>
<protein>
    <submittedName>
        <fullName evidence="1">Uncharacterized protein</fullName>
    </submittedName>
</protein>
<keyword evidence="2" id="KW-1185">Reference proteome</keyword>
<evidence type="ECO:0000313" key="2">
    <source>
        <dbReference type="Proteomes" id="UP000837801"/>
    </source>
</evidence>
<sequence>MLSQLQIRQHPYRIRMIRLYTSNSHSFQASITRRTLDKHHQSVYHLLNKQRTKYNSKKSTVYPTLDHLLICIKKLQEGRLDHVQLVKKFHIHDKKRLNNFIEPLIFHSILSLYFISTSTFPNSIIDIQDGHLSSIMEQAGVQGSPSSESLSEVASHFDFEVLPHNERAIANLMASVNLIETIFPNYTLSKDIIPWMKTIASPNVTESCNSLTSLLHIPPCVLTDIVLRTPMNKEEYYLQLQIWIDFQAQIAIAYHNHSKHLKSGLTSLIYYGIEHDSNKLPELLASTFQYYNGSDRQFGYKHTNFLTKSFLNKLIWDISYNNLRNSHNKVPSTEANITKSQEHILKQLSLMFPGEKPLANLELKGYMGIILAIHKLSSEKAQKLMELAEQKFDPISSNLSSSDSIAYHFTKISLSKSPDRLLYHFNTAADSFSHSSLVWLSFIIKLEESGLLNESRSLKVIKQLVSKQEKILITKDIMLRLLKPLNTLAAIEQLIQALEASEIETLTIAHKSSILPKYLRLLYRSISDESPPEFIPRKLLLSTFRTIYSRVEYCRQVYESVEYKTSSLVGIFLSGECNIQPENLYEVYEKELGQNNLLPNEECLVALLNASCTTNSEGECIMWGQMYAPQLAVHEFRKQVMSKSFQDGELNDSTKIYPTDHLWLRYIYVLSKYGYVAELSAIMEWWVSIEFIPRSGTLLELLLALPPEFGERHIRHMESVSSSNARLLGEAGESHRTSINEWPWPSRDKLAEARRDKVT</sequence>
<name>A0A9P0QKT8_9ASCO</name>